<keyword evidence="1" id="KW-1133">Transmembrane helix</keyword>
<feature type="transmembrane region" description="Helical" evidence="1">
    <location>
        <begin position="30"/>
        <end position="53"/>
    </location>
</feature>
<evidence type="ECO:0000259" key="2">
    <source>
        <dbReference type="Pfam" id="PF06724"/>
    </source>
</evidence>
<dbReference type="EMBL" id="CP018135">
    <property type="protein sequence ID" value="APF40765.1"/>
    <property type="molecule type" value="Genomic_DNA"/>
</dbReference>
<protein>
    <recommendedName>
        <fullName evidence="2">DUF1206 domain-containing protein</fullName>
    </recommendedName>
</protein>
<reference evidence="3 4" key="1">
    <citation type="submission" date="2016-11" db="EMBL/GenBank/DDBJ databases">
        <title>Genome sequencing of Zhihengliuella aestuarii B18 antagonistic to Plasmodiophora brassicae.</title>
        <authorList>
            <person name="Luo Y."/>
        </authorList>
    </citation>
    <scope>NUCLEOTIDE SEQUENCE [LARGE SCALE GENOMIC DNA]</scope>
    <source>
        <strain evidence="3 4">B18</strain>
    </source>
</reference>
<gene>
    <name evidence="3" type="ORF">BHE16_06800</name>
</gene>
<accession>A0A1L2ZMV8</accession>
<dbReference type="InterPro" id="IPR009597">
    <property type="entry name" value="DUF1206"/>
</dbReference>
<keyword evidence="1" id="KW-0812">Transmembrane</keyword>
<evidence type="ECO:0000256" key="1">
    <source>
        <dbReference type="SAM" id="Phobius"/>
    </source>
</evidence>
<dbReference type="STRING" id="556325.BHE16_06800"/>
<feature type="domain" description="DUF1206" evidence="2">
    <location>
        <begin position="235"/>
        <end position="303"/>
    </location>
</feature>
<name>A0A1L2ZMV8_9MICC</name>
<dbReference type="KEGG" id="nae:BHE16_06800"/>
<feature type="domain" description="DUF1206" evidence="2">
    <location>
        <begin position="33"/>
        <end position="99"/>
    </location>
</feature>
<feature type="transmembrane region" description="Helical" evidence="1">
    <location>
        <begin position="73"/>
        <end position="92"/>
    </location>
</feature>
<dbReference type="AlphaFoldDB" id="A0A1L2ZMV8"/>
<evidence type="ECO:0000313" key="4">
    <source>
        <dbReference type="Proteomes" id="UP000183530"/>
    </source>
</evidence>
<keyword evidence="4" id="KW-1185">Reference proteome</keyword>
<feature type="transmembrane region" description="Helical" evidence="1">
    <location>
        <begin position="277"/>
        <end position="299"/>
    </location>
</feature>
<dbReference type="OrthoDB" id="4552598at2"/>
<organism evidence="3 4">
    <name type="scientific">Neomicrococcus aestuarii</name>
    <dbReference type="NCBI Taxonomy" id="556325"/>
    <lineage>
        <taxon>Bacteria</taxon>
        <taxon>Bacillati</taxon>
        <taxon>Actinomycetota</taxon>
        <taxon>Actinomycetes</taxon>
        <taxon>Micrococcales</taxon>
        <taxon>Micrococcaceae</taxon>
        <taxon>Neomicrococcus</taxon>
    </lineage>
</organism>
<feature type="transmembrane region" description="Helical" evidence="1">
    <location>
        <begin position="183"/>
        <end position="206"/>
    </location>
</feature>
<feature type="transmembrane region" description="Helical" evidence="1">
    <location>
        <begin position="145"/>
        <end position="163"/>
    </location>
</feature>
<evidence type="ECO:0000313" key="3">
    <source>
        <dbReference type="EMBL" id="APF40765.1"/>
    </source>
</evidence>
<sequence length="308" mass="32498">MSNLDRAKQHTERAVNAAERASNHPWFERLARVGFVANGILHLLIGALAWSLAFGGDENADQSGAISLLKQQAYGPVLLWTCLIGCAFMALWHISSAFFGRGGVDGLRDVSTDDLKEAARETKADLTGAKDQSTVKTLGRSFKNVGTGLVFGGIAVVFAQFIFGKGSNSQESAQNTTATINSLPGGPILLIIGGIIFVIVGGYFVFKGVSRRFEKDLNLPQSGALRTATKALGTVGYVAKGLTLAAVGLLIIVAAAQDDPHESTGFDGALKAIRDQSFGVPALAFIGAGLIAYGIYLFFRARLADMDS</sequence>
<keyword evidence="1" id="KW-0472">Membrane</keyword>
<feature type="domain" description="DUF1206" evidence="2">
    <location>
        <begin position="145"/>
        <end position="211"/>
    </location>
</feature>
<proteinExistence type="predicted"/>
<dbReference type="Pfam" id="PF06724">
    <property type="entry name" value="DUF1206"/>
    <property type="match status" value="3"/>
</dbReference>
<feature type="transmembrane region" description="Helical" evidence="1">
    <location>
        <begin position="235"/>
        <end position="257"/>
    </location>
</feature>
<dbReference type="RefSeq" id="WP_071894242.1">
    <property type="nucleotide sequence ID" value="NZ_CP018135.1"/>
</dbReference>
<dbReference type="Proteomes" id="UP000183530">
    <property type="component" value="Chromosome"/>
</dbReference>